<dbReference type="AlphaFoldDB" id="A0A8X7RHX7"/>
<accession>A0A8X7RHX7</accession>
<reference evidence="1 2" key="1">
    <citation type="submission" date="2020-02" db="EMBL/GenBank/DDBJ databases">
        <authorList>
            <person name="Ma Q."/>
            <person name="Huang Y."/>
            <person name="Song X."/>
            <person name="Pei D."/>
        </authorList>
    </citation>
    <scope>NUCLEOTIDE SEQUENCE [LARGE SCALE GENOMIC DNA]</scope>
    <source>
        <strain evidence="1">Sxm20200214</strain>
        <tissue evidence="1">Leaf</tissue>
    </source>
</reference>
<evidence type="ECO:0000313" key="1">
    <source>
        <dbReference type="EMBL" id="KAG2288192.1"/>
    </source>
</evidence>
<comment type="caution">
    <text evidence="1">The sequence shown here is derived from an EMBL/GenBank/DDBJ whole genome shotgun (WGS) entry which is preliminary data.</text>
</comment>
<sequence>MASPTFADDGTPVVMAPESVILKSSDIWKGYLVAQFHGTTPSPAKIFADLNPIWESKEGSELGTTQRIKWVLDVGLWHSGKCAFPVFEWSPKINLAPMRLEYAPIGTFATGVGIPVQSEFPKLPPYSNGVVKLKVIIKLAGKRASTVKVVDKLGNSVFISAEYLKVPHKCGICFRNLGTLSFAVQIANFKTLPLPQIMLSPTCFCCFSSGSAASPADNLNTAAQFSTSARAAVVPIVPSVSKAFSKDAPTLTARSTSLPNSKFGASSPRSASGSLTWIPVVHRTPPARVRTNTSPVRPEAYCCCRAELPPLSTAKDRRRVRQHQRQAMQKICNNLDVSSSTSDIPTVFQREASPNGKSPPILEA</sequence>
<gene>
    <name evidence="1" type="ORF">Bca52824_047796</name>
</gene>
<evidence type="ECO:0000313" key="2">
    <source>
        <dbReference type="Proteomes" id="UP000886595"/>
    </source>
</evidence>
<evidence type="ECO:0008006" key="3">
    <source>
        <dbReference type="Google" id="ProtNLM"/>
    </source>
</evidence>
<organism evidence="1 2">
    <name type="scientific">Brassica carinata</name>
    <name type="common">Ethiopian mustard</name>
    <name type="synonym">Abyssinian cabbage</name>
    <dbReference type="NCBI Taxonomy" id="52824"/>
    <lineage>
        <taxon>Eukaryota</taxon>
        <taxon>Viridiplantae</taxon>
        <taxon>Streptophyta</taxon>
        <taxon>Embryophyta</taxon>
        <taxon>Tracheophyta</taxon>
        <taxon>Spermatophyta</taxon>
        <taxon>Magnoliopsida</taxon>
        <taxon>eudicotyledons</taxon>
        <taxon>Gunneridae</taxon>
        <taxon>Pentapetalae</taxon>
        <taxon>rosids</taxon>
        <taxon>malvids</taxon>
        <taxon>Brassicales</taxon>
        <taxon>Brassicaceae</taxon>
        <taxon>Brassiceae</taxon>
        <taxon>Brassica</taxon>
    </lineage>
</organism>
<dbReference type="OrthoDB" id="1112306at2759"/>
<name>A0A8X7RHX7_BRACI</name>
<dbReference type="EMBL" id="JAAMPC010000010">
    <property type="protein sequence ID" value="KAG2288192.1"/>
    <property type="molecule type" value="Genomic_DNA"/>
</dbReference>
<dbReference type="Proteomes" id="UP000886595">
    <property type="component" value="Unassembled WGS sequence"/>
</dbReference>
<protein>
    <recommendedName>
        <fullName evidence="3">DUF4283 domain-containing protein</fullName>
    </recommendedName>
</protein>
<keyword evidence="2" id="KW-1185">Reference proteome</keyword>
<proteinExistence type="predicted"/>